<name>A0A090R460_9GAMM</name>
<comment type="caution">
    <text evidence="1">The sequence shown here is derived from an EMBL/GenBank/DDBJ whole genome shotgun (WGS) entry which is preliminary data.</text>
</comment>
<dbReference type="EMBL" id="BBMN01000036">
    <property type="protein sequence ID" value="GAL08904.1"/>
    <property type="molecule type" value="Genomic_DNA"/>
</dbReference>
<protein>
    <submittedName>
        <fullName evidence="1">Uncharacterized protein</fullName>
    </submittedName>
</protein>
<evidence type="ECO:0000313" key="2">
    <source>
        <dbReference type="Proteomes" id="UP000029227"/>
    </source>
</evidence>
<dbReference type="AlphaFoldDB" id="A0A090R460"/>
<reference evidence="1 2" key="1">
    <citation type="journal article" date="2014" name="Genome Announc.">
        <title>Draft Genome Sequences of Two Vibrionaceae Species, Vibrio ponticus C121 and Photobacterium aphoticum C119, Isolated as Coral Reef Microbiota.</title>
        <authorList>
            <person name="Al-saari N."/>
            <person name="Meirelles P.M."/>
            <person name="Mino S."/>
            <person name="Suda W."/>
            <person name="Oshima K."/>
            <person name="Hattori M."/>
            <person name="Ohkuma M."/>
            <person name="Thompson F.L."/>
            <person name="Gomez-Gil B."/>
            <person name="Sawabe T."/>
            <person name="Sawabe T."/>
        </authorList>
    </citation>
    <scope>NUCLEOTIDE SEQUENCE [LARGE SCALE GENOMIC DNA]</scope>
    <source>
        <strain evidence="1 2">JCM 19237</strain>
    </source>
</reference>
<accession>A0A090R460</accession>
<proteinExistence type="predicted"/>
<evidence type="ECO:0000313" key="1">
    <source>
        <dbReference type="EMBL" id="GAL08904.1"/>
    </source>
</evidence>
<sequence length="39" mass="4504">MAQYQICTQFEDAVSVAHHFFIHGEPSTAFDWVCISEEE</sequence>
<dbReference type="Proteomes" id="UP000029227">
    <property type="component" value="Unassembled WGS sequence"/>
</dbReference>
<gene>
    <name evidence="1" type="ORF">JCM19237_744</name>
</gene>
<organism evidence="1 2">
    <name type="scientific">Photobacterium aphoticum</name>
    <dbReference type="NCBI Taxonomy" id="754436"/>
    <lineage>
        <taxon>Bacteria</taxon>
        <taxon>Pseudomonadati</taxon>
        <taxon>Pseudomonadota</taxon>
        <taxon>Gammaproteobacteria</taxon>
        <taxon>Vibrionales</taxon>
        <taxon>Vibrionaceae</taxon>
        <taxon>Photobacterium</taxon>
    </lineage>
</organism>